<comment type="subcellular location">
    <subcellularLocation>
        <location evidence="1">Membrane</location>
        <topology evidence="1">Single-pass membrane protein</topology>
    </subcellularLocation>
</comment>
<dbReference type="PANTHER" id="PTHR33365">
    <property type="entry name" value="YALI0B05434P"/>
    <property type="match status" value="1"/>
</dbReference>
<protein>
    <submittedName>
        <fullName evidence="8">Uncharacterized protein</fullName>
    </submittedName>
</protein>
<evidence type="ECO:0000256" key="5">
    <source>
        <dbReference type="ARBA" id="ARBA00023136"/>
    </source>
</evidence>
<gene>
    <name evidence="8" type="ORF">QBC37DRAFT_297720</name>
</gene>
<dbReference type="Pfam" id="PF11807">
    <property type="entry name" value="UstYa"/>
    <property type="match status" value="1"/>
</dbReference>
<dbReference type="AlphaFoldDB" id="A0AAN6XY98"/>
<reference evidence="8" key="1">
    <citation type="journal article" date="2023" name="Mol. Phylogenet. Evol.">
        <title>Genome-scale phylogeny and comparative genomics of the fungal order Sordariales.</title>
        <authorList>
            <person name="Hensen N."/>
            <person name="Bonometti L."/>
            <person name="Westerberg I."/>
            <person name="Brannstrom I.O."/>
            <person name="Guillou S."/>
            <person name="Cros-Aarteil S."/>
            <person name="Calhoun S."/>
            <person name="Haridas S."/>
            <person name="Kuo A."/>
            <person name="Mondo S."/>
            <person name="Pangilinan J."/>
            <person name="Riley R."/>
            <person name="LaButti K."/>
            <person name="Andreopoulos B."/>
            <person name="Lipzen A."/>
            <person name="Chen C."/>
            <person name="Yan M."/>
            <person name="Daum C."/>
            <person name="Ng V."/>
            <person name="Clum A."/>
            <person name="Steindorff A."/>
            <person name="Ohm R.A."/>
            <person name="Martin F."/>
            <person name="Silar P."/>
            <person name="Natvig D.O."/>
            <person name="Lalanne C."/>
            <person name="Gautier V."/>
            <person name="Ament-Velasquez S.L."/>
            <person name="Kruys A."/>
            <person name="Hutchinson M.I."/>
            <person name="Powell A.J."/>
            <person name="Barry K."/>
            <person name="Miller A.N."/>
            <person name="Grigoriev I.V."/>
            <person name="Debuchy R."/>
            <person name="Gladieux P."/>
            <person name="Hiltunen Thoren M."/>
            <person name="Johannesson H."/>
        </authorList>
    </citation>
    <scope>NUCLEOTIDE SEQUENCE</scope>
    <source>
        <strain evidence="8">PSN293</strain>
    </source>
</reference>
<comment type="similarity">
    <text evidence="7">Belongs to the ustYa family.</text>
</comment>
<evidence type="ECO:0000256" key="6">
    <source>
        <dbReference type="ARBA" id="ARBA00023180"/>
    </source>
</evidence>
<dbReference type="PANTHER" id="PTHR33365:SF6">
    <property type="entry name" value="OXIDASE USTYA"/>
    <property type="match status" value="1"/>
</dbReference>
<accession>A0AAN6XY98</accession>
<proteinExistence type="inferred from homology"/>
<keyword evidence="3" id="KW-1133">Transmembrane helix</keyword>
<reference evidence="8" key="2">
    <citation type="submission" date="2023-05" db="EMBL/GenBank/DDBJ databases">
        <authorList>
            <consortium name="Lawrence Berkeley National Laboratory"/>
            <person name="Steindorff A."/>
            <person name="Hensen N."/>
            <person name="Bonometti L."/>
            <person name="Westerberg I."/>
            <person name="Brannstrom I.O."/>
            <person name="Guillou S."/>
            <person name="Cros-Aarteil S."/>
            <person name="Calhoun S."/>
            <person name="Haridas S."/>
            <person name="Kuo A."/>
            <person name="Mondo S."/>
            <person name="Pangilinan J."/>
            <person name="Riley R."/>
            <person name="Labutti K."/>
            <person name="Andreopoulos B."/>
            <person name="Lipzen A."/>
            <person name="Chen C."/>
            <person name="Yanf M."/>
            <person name="Daum C."/>
            <person name="Ng V."/>
            <person name="Clum A."/>
            <person name="Ohm R."/>
            <person name="Martin F."/>
            <person name="Silar P."/>
            <person name="Natvig D."/>
            <person name="Lalanne C."/>
            <person name="Gautier V."/>
            <person name="Ament-Velasquez S.L."/>
            <person name="Kruys A."/>
            <person name="Hutchinson M.I."/>
            <person name="Powell A.J."/>
            <person name="Barry K."/>
            <person name="Miller A.N."/>
            <person name="Grigoriev I.V."/>
            <person name="Debuchy R."/>
            <person name="Gladieux P."/>
            <person name="Thoren M.H."/>
            <person name="Johannesson H."/>
        </authorList>
    </citation>
    <scope>NUCLEOTIDE SEQUENCE</scope>
    <source>
        <strain evidence="8">PSN293</strain>
    </source>
</reference>
<evidence type="ECO:0000256" key="3">
    <source>
        <dbReference type="ARBA" id="ARBA00022989"/>
    </source>
</evidence>
<comment type="caution">
    <text evidence="8">The sequence shown here is derived from an EMBL/GenBank/DDBJ whole genome shotgun (WGS) entry which is preliminary data.</text>
</comment>
<name>A0AAN6XY98_9PEZI</name>
<organism evidence="8 9">
    <name type="scientific">Rhypophila decipiens</name>
    <dbReference type="NCBI Taxonomy" id="261697"/>
    <lineage>
        <taxon>Eukaryota</taxon>
        <taxon>Fungi</taxon>
        <taxon>Dikarya</taxon>
        <taxon>Ascomycota</taxon>
        <taxon>Pezizomycotina</taxon>
        <taxon>Sordariomycetes</taxon>
        <taxon>Sordariomycetidae</taxon>
        <taxon>Sordariales</taxon>
        <taxon>Naviculisporaceae</taxon>
        <taxon>Rhypophila</taxon>
    </lineage>
</organism>
<keyword evidence="4" id="KW-0843">Virulence</keyword>
<evidence type="ECO:0000256" key="2">
    <source>
        <dbReference type="ARBA" id="ARBA00022692"/>
    </source>
</evidence>
<sequence length="153" mass="17325">VLRPFHWTTEFSGENMTETSLLWSGLFPIGDGLVTLEDTWSQSQLLPPSVKRYKNSTQSIYLVAGYHQLHCLTILRSVIHHLNEGLPLSVPLAHATHCLDSLRQSTMCHADATLLYTEDTHTYGDGQSRVCNDWAALQRWTEEHRIGVPRLEG</sequence>
<dbReference type="GO" id="GO:0016020">
    <property type="term" value="C:membrane"/>
    <property type="evidence" value="ECO:0007669"/>
    <property type="project" value="UniProtKB-SubCell"/>
</dbReference>
<dbReference type="EMBL" id="MU858267">
    <property type="protein sequence ID" value="KAK4207916.1"/>
    <property type="molecule type" value="Genomic_DNA"/>
</dbReference>
<evidence type="ECO:0000313" key="8">
    <source>
        <dbReference type="EMBL" id="KAK4207916.1"/>
    </source>
</evidence>
<keyword evidence="2" id="KW-0812">Transmembrane</keyword>
<evidence type="ECO:0000256" key="1">
    <source>
        <dbReference type="ARBA" id="ARBA00004167"/>
    </source>
</evidence>
<evidence type="ECO:0000313" key="9">
    <source>
        <dbReference type="Proteomes" id="UP001301769"/>
    </source>
</evidence>
<feature type="non-terminal residue" evidence="8">
    <location>
        <position position="1"/>
    </location>
</feature>
<dbReference type="GO" id="GO:0043386">
    <property type="term" value="P:mycotoxin biosynthetic process"/>
    <property type="evidence" value="ECO:0007669"/>
    <property type="project" value="InterPro"/>
</dbReference>
<evidence type="ECO:0000256" key="7">
    <source>
        <dbReference type="ARBA" id="ARBA00035112"/>
    </source>
</evidence>
<keyword evidence="9" id="KW-1185">Reference proteome</keyword>
<keyword evidence="5" id="KW-0472">Membrane</keyword>
<dbReference type="Proteomes" id="UP001301769">
    <property type="component" value="Unassembled WGS sequence"/>
</dbReference>
<keyword evidence="6" id="KW-0325">Glycoprotein</keyword>
<dbReference type="InterPro" id="IPR021765">
    <property type="entry name" value="UstYa-like"/>
</dbReference>
<evidence type="ECO:0000256" key="4">
    <source>
        <dbReference type="ARBA" id="ARBA00023026"/>
    </source>
</evidence>